<dbReference type="EMBL" id="BOOF01000035">
    <property type="protein sequence ID" value="GIH64917.1"/>
    <property type="molecule type" value="Genomic_DNA"/>
</dbReference>
<keyword evidence="8 10" id="KW-0472">Membrane</keyword>
<comment type="caution">
    <text evidence="13">The sequence shown here is derived from an EMBL/GenBank/DDBJ whole genome shotgun (WGS) entry which is preliminary data.</text>
</comment>
<evidence type="ECO:0000256" key="9">
    <source>
        <dbReference type="ARBA" id="ARBA00093617"/>
    </source>
</evidence>
<comment type="subcellular location">
    <subcellularLocation>
        <location evidence="10">Cell membrane</location>
    </subcellularLocation>
    <subcellularLocation>
        <location evidence="1">Endomembrane system</location>
        <topology evidence="1">Multi-pass membrane protein</topology>
    </subcellularLocation>
</comment>
<evidence type="ECO:0000313" key="14">
    <source>
        <dbReference type="Proteomes" id="UP000660454"/>
    </source>
</evidence>
<evidence type="ECO:0000256" key="8">
    <source>
        <dbReference type="ARBA" id="ARBA00023136"/>
    </source>
</evidence>
<dbReference type="Proteomes" id="UP000660454">
    <property type="component" value="Unassembled WGS sequence"/>
</dbReference>
<organism evidence="13 14">
    <name type="scientific">Microbispora siamensis</name>
    <dbReference type="NCBI Taxonomy" id="564413"/>
    <lineage>
        <taxon>Bacteria</taxon>
        <taxon>Bacillati</taxon>
        <taxon>Actinomycetota</taxon>
        <taxon>Actinomycetes</taxon>
        <taxon>Streptosporangiales</taxon>
        <taxon>Streptosporangiaceae</taxon>
        <taxon>Microbispora</taxon>
    </lineage>
</organism>
<feature type="domain" description="Protein O-mannosyl-transferase C-terminal four TM" evidence="12">
    <location>
        <begin position="346"/>
        <end position="536"/>
    </location>
</feature>
<dbReference type="PANTHER" id="PTHR10050">
    <property type="entry name" value="DOLICHYL-PHOSPHATE-MANNOSE--PROTEIN MANNOSYLTRANSFERASE"/>
    <property type="match status" value="1"/>
</dbReference>
<sequence length="537" mass="59030">MPGGPSCRICLALIFAFCRVRITACLGAPYPGWCRRCRAGGSAGSARWPWPLSGGFLRFDRLDAPHAFVFDELYYAKDAYSLITYGVERQFADGAEQTILRGGTDVFKTCATFEECAAYVAHPPLGKWLIGAGEWLFGLTPFGWRCAAALAGTLSVLVLARTARRMTRSTLLGCLAGLLLALDGLHLVLSRSALLDVFLMFWVLAGFACLVADRDAARTRLTEWYRTSALNGPAPRLGPRPWRLAAGLCLGAATATKWTGLLFVVAFGIMTLVWDCGARRAVGLRRPYRQAVRLDWPTGLVWLGAVPPVVYVASFAGWFASAGGWGRNWDRATSNGWAYFVFDSLRSLVDYQSQVFGFHQGLSAHHDYQSEPWGWPLLLRPVAFFYRSSRGTCGAPSCSQEILGTGTPVIWYGGLLALIAMVVWYPRTRDWRAGAVLLAYAAGWLPWFYFALADDRTMYLFYALPAVPFMVLAIVLACGLVLGPPGAPATRRSTGAAVVGAFTLLALVGFWWLWPVLTAVPVPYDVWLSRMLLRGWI</sequence>
<dbReference type="RefSeq" id="WP_239108776.1">
    <property type="nucleotide sequence ID" value="NZ_BOOF01000035.1"/>
</dbReference>
<dbReference type="InterPro" id="IPR003342">
    <property type="entry name" value="ArnT-like_N"/>
</dbReference>
<keyword evidence="14" id="KW-1185">Reference proteome</keyword>
<evidence type="ECO:0000259" key="12">
    <source>
        <dbReference type="Pfam" id="PF16192"/>
    </source>
</evidence>
<feature type="transmembrane region" description="Helical" evidence="10">
    <location>
        <begin position="261"/>
        <end position="278"/>
    </location>
</feature>
<accession>A0ABQ4GU21</accession>
<gene>
    <name evidence="13" type="ORF">Msi02_57340</name>
</gene>
<keyword evidence="7 10" id="KW-1133">Transmembrane helix</keyword>
<feature type="transmembrane region" description="Helical" evidence="10">
    <location>
        <begin position="459"/>
        <end position="482"/>
    </location>
</feature>
<dbReference type="Pfam" id="PF02366">
    <property type="entry name" value="PMT"/>
    <property type="match status" value="1"/>
</dbReference>
<feature type="transmembrane region" description="Helical" evidence="10">
    <location>
        <begin position="433"/>
        <end position="453"/>
    </location>
</feature>
<dbReference type="InterPro" id="IPR032421">
    <property type="entry name" value="PMT_4TMC"/>
</dbReference>
<protein>
    <recommendedName>
        <fullName evidence="9 10">Polyprenol-phosphate-mannose--protein mannosyltransferase</fullName>
        <ecNumber evidence="10">2.4.1.-</ecNumber>
    </recommendedName>
</protein>
<evidence type="ECO:0000256" key="5">
    <source>
        <dbReference type="ARBA" id="ARBA00022679"/>
    </source>
</evidence>
<comment type="pathway">
    <text evidence="2 10">Protein modification; protein glycosylation.</text>
</comment>
<keyword evidence="4 10" id="KW-0328">Glycosyltransferase</keyword>
<keyword evidence="6 10" id="KW-0812">Transmembrane</keyword>
<feature type="transmembrane region" description="Helical" evidence="10">
    <location>
        <begin position="409"/>
        <end position="426"/>
    </location>
</feature>
<evidence type="ECO:0000256" key="10">
    <source>
        <dbReference type="RuleBase" id="RU367007"/>
    </source>
</evidence>
<dbReference type="EC" id="2.4.1.-" evidence="10"/>
<comment type="function">
    <text evidence="10">Protein O-mannosyltransferase that catalyzes the transfer of a single mannose residue from a polyprenol phospho-mannosyl lipidic donor to the hydroxyl group of selected serine and threonine residues in acceptor proteins.</text>
</comment>
<feature type="transmembrane region" description="Helical" evidence="10">
    <location>
        <begin position="494"/>
        <end position="514"/>
    </location>
</feature>
<evidence type="ECO:0000256" key="7">
    <source>
        <dbReference type="ARBA" id="ARBA00022989"/>
    </source>
</evidence>
<evidence type="ECO:0000256" key="1">
    <source>
        <dbReference type="ARBA" id="ARBA00004127"/>
    </source>
</evidence>
<feature type="transmembrane region" description="Helical" evidence="10">
    <location>
        <begin position="142"/>
        <end position="159"/>
    </location>
</feature>
<feature type="transmembrane region" description="Helical" evidence="10">
    <location>
        <begin position="171"/>
        <end position="189"/>
    </location>
</feature>
<name>A0ABQ4GU21_9ACTN</name>
<reference evidence="13 14" key="1">
    <citation type="submission" date="2021-01" db="EMBL/GenBank/DDBJ databases">
        <title>Whole genome shotgun sequence of Microbispora siamensis NBRC 104113.</title>
        <authorList>
            <person name="Komaki H."/>
            <person name="Tamura T."/>
        </authorList>
    </citation>
    <scope>NUCLEOTIDE SEQUENCE [LARGE SCALE GENOMIC DNA]</scope>
    <source>
        <strain evidence="13 14">NBRC 104113</strain>
    </source>
</reference>
<evidence type="ECO:0000256" key="4">
    <source>
        <dbReference type="ARBA" id="ARBA00022676"/>
    </source>
</evidence>
<dbReference type="Pfam" id="PF16192">
    <property type="entry name" value="PMT_4TMC"/>
    <property type="match status" value="1"/>
</dbReference>
<comment type="similarity">
    <text evidence="3 10">Belongs to the glycosyltransferase 39 family.</text>
</comment>
<proteinExistence type="inferred from homology"/>
<feature type="domain" description="ArnT-like N-terminal" evidence="11">
    <location>
        <begin position="56"/>
        <end position="273"/>
    </location>
</feature>
<keyword evidence="5 10" id="KW-0808">Transferase</keyword>
<evidence type="ECO:0000256" key="6">
    <source>
        <dbReference type="ARBA" id="ARBA00022692"/>
    </source>
</evidence>
<feature type="transmembrane region" description="Helical" evidence="10">
    <location>
        <begin position="299"/>
        <end position="320"/>
    </location>
</feature>
<dbReference type="InterPro" id="IPR027005">
    <property type="entry name" value="PMT-like"/>
</dbReference>
<dbReference type="PANTHER" id="PTHR10050:SF46">
    <property type="entry name" value="PROTEIN O-MANNOSYL-TRANSFERASE 2"/>
    <property type="match status" value="1"/>
</dbReference>
<evidence type="ECO:0000256" key="2">
    <source>
        <dbReference type="ARBA" id="ARBA00004922"/>
    </source>
</evidence>
<evidence type="ECO:0000259" key="11">
    <source>
        <dbReference type="Pfam" id="PF02366"/>
    </source>
</evidence>
<keyword evidence="10" id="KW-1003">Cell membrane</keyword>
<evidence type="ECO:0000256" key="3">
    <source>
        <dbReference type="ARBA" id="ARBA00007222"/>
    </source>
</evidence>
<evidence type="ECO:0000313" key="13">
    <source>
        <dbReference type="EMBL" id="GIH64917.1"/>
    </source>
</evidence>